<feature type="disulfide bond" evidence="1">
    <location>
        <begin position="335"/>
        <end position="344"/>
    </location>
</feature>
<evidence type="ECO:0000259" key="4">
    <source>
        <dbReference type="PROSITE" id="PS50026"/>
    </source>
</evidence>
<evidence type="ECO:0000256" key="1">
    <source>
        <dbReference type="PROSITE-ProRule" id="PRU00076"/>
    </source>
</evidence>
<proteinExistence type="predicted"/>
<reference evidence="6" key="1">
    <citation type="submission" date="2022-11" db="UniProtKB">
        <authorList>
            <consortium name="WormBaseParasite"/>
        </authorList>
    </citation>
    <scope>IDENTIFICATION</scope>
</reference>
<dbReference type="CDD" id="cd00054">
    <property type="entry name" value="EGF_CA"/>
    <property type="match status" value="1"/>
</dbReference>
<dbReference type="Proteomes" id="UP000887566">
    <property type="component" value="Unplaced"/>
</dbReference>
<evidence type="ECO:0000313" key="6">
    <source>
        <dbReference type="WBParaSite" id="PSAMB.scaffold420size51939.g5635.t1"/>
    </source>
</evidence>
<sequence length="496" mass="54222">MPSSSAAPRFVPSSAPPIGQVFALRTPAHMSAVRPAWRTPSTEACLCLAWAGRSPTSGARRLVDRESSGQRRKLTGCDGYAPPEARRPDRQSDERMDAAAPSVRHPSMVLDPLRGRTLPNPARMSRRLRRRRRLSCRPPTSAQQRIREAPPLGCPSTTPAASAYSSFDMLSPSTSSATAPCLCVGHCDMQRSDTVDGSRTCTNSDAASSSSSPSSSDYSRTPSLERFCDYARSSLPSVIILLLRSLGLLLDVISTSTGNLWCIRLLTLAFLPAFVDGCSTRPSPKPRPARPYWHPDTNLPRLNCTEDYRDLYCLNNGSCYMQLDISNIAKPYCICDHGYRGRRCESIHDDGVFSPAMQAKRIETAALSALVTLLVVATCIASLALYLYRRRAKYPVEYVDAASEIGTLDYPFNFRARNDAVAFRSRRMESMPSGSGGTSGSRPSSVQQTSFDHYRQEVVVTASQSERSSQGQPQGQPHLHRPPATPSIVELGPSSV</sequence>
<evidence type="ECO:0000256" key="3">
    <source>
        <dbReference type="SAM" id="Phobius"/>
    </source>
</evidence>
<keyword evidence="3" id="KW-0812">Transmembrane</keyword>
<dbReference type="InterPro" id="IPR000742">
    <property type="entry name" value="EGF"/>
</dbReference>
<dbReference type="PROSITE" id="PS00022">
    <property type="entry name" value="EGF_1"/>
    <property type="match status" value="1"/>
</dbReference>
<dbReference type="PANTHER" id="PTHR12332">
    <property type="entry name" value="KEREN-RELATED"/>
    <property type="match status" value="1"/>
</dbReference>
<feature type="compositionally biased region" description="Polar residues" evidence="2">
    <location>
        <begin position="461"/>
        <end position="475"/>
    </location>
</feature>
<dbReference type="AlphaFoldDB" id="A0A914WLG5"/>
<keyword evidence="3" id="KW-0472">Membrane</keyword>
<dbReference type="GO" id="GO:0007173">
    <property type="term" value="P:epidermal growth factor receptor signaling pathway"/>
    <property type="evidence" value="ECO:0007669"/>
    <property type="project" value="InterPro"/>
</dbReference>
<keyword evidence="1" id="KW-1015">Disulfide bond</keyword>
<accession>A0A914WLG5</accession>
<dbReference type="Gene3D" id="2.10.25.10">
    <property type="entry name" value="Laminin"/>
    <property type="match status" value="1"/>
</dbReference>
<dbReference type="GO" id="GO:0048018">
    <property type="term" value="F:receptor ligand activity"/>
    <property type="evidence" value="ECO:0007669"/>
    <property type="project" value="InterPro"/>
</dbReference>
<evidence type="ECO:0000256" key="2">
    <source>
        <dbReference type="SAM" id="MobiDB-lite"/>
    </source>
</evidence>
<dbReference type="SUPFAM" id="SSF57196">
    <property type="entry name" value="EGF/Laminin"/>
    <property type="match status" value="1"/>
</dbReference>
<feature type="compositionally biased region" description="Basic residues" evidence="2">
    <location>
        <begin position="124"/>
        <end position="135"/>
    </location>
</feature>
<dbReference type="GO" id="GO:0005154">
    <property type="term" value="F:epidermal growth factor receptor binding"/>
    <property type="evidence" value="ECO:0007669"/>
    <property type="project" value="InterPro"/>
</dbReference>
<feature type="region of interest" description="Disordered" evidence="2">
    <location>
        <begin position="57"/>
        <end position="158"/>
    </location>
</feature>
<organism evidence="5 6">
    <name type="scientific">Plectus sambesii</name>
    <dbReference type="NCBI Taxonomy" id="2011161"/>
    <lineage>
        <taxon>Eukaryota</taxon>
        <taxon>Metazoa</taxon>
        <taxon>Ecdysozoa</taxon>
        <taxon>Nematoda</taxon>
        <taxon>Chromadorea</taxon>
        <taxon>Plectida</taxon>
        <taxon>Plectina</taxon>
        <taxon>Plectoidea</taxon>
        <taxon>Plectidae</taxon>
        <taxon>Plectus</taxon>
    </lineage>
</organism>
<feature type="region of interest" description="Disordered" evidence="2">
    <location>
        <begin position="428"/>
        <end position="496"/>
    </location>
</feature>
<feature type="region of interest" description="Disordered" evidence="2">
    <location>
        <begin position="194"/>
        <end position="220"/>
    </location>
</feature>
<dbReference type="PANTHER" id="PTHR12332:SF1">
    <property type="entry name" value="KEREN-RELATED"/>
    <property type="match status" value="1"/>
</dbReference>
<feature type="transmembrane region" description="Helical" evidence="3">
    <location>
        <begin position="365"/>
        <end position="388"/>
    </location>
</feature>
<dbReference type="PROSITE" id="PS50026">
    <property type="entry name" value="EGF_3"/>
    <property type="match status" value="1"/>
</dbReference>
<dbReference type="PROSITE" id="PS01186">
    <property type="entry name" value="EGF_2"/>
    <property type="match status" value="1"/>
</dbReference>
<keyword evidence="1" id="KW-0245">EGF-like domain</keyword>
<keyword evidence="5" id="KW-1185">Reference proteome</keyword>
<protein>
    <submittedName>
        <fullName evidence="6">EGF-like domain-containing protein</fullName>
    </submittedName>
</protein>
<name>A0A914WLG5_9BILA</name>
<feature type="compositionally biased region" description="Basic and acidic residues" evidence="2">
    <location>
        <begin position="84"/>
        <end position="97"/>
    </location>
</feature>
<comment type="caution">
    <text evidence="1">Lacks conserved residue(s) required for the propagation of feature annotation.</text>
</comment>
<feature type="compositionally biased region" description="Low complexity" evidence="2">
    <location>
        <begin position="204"/>
        <end position="220"/>
    </location>
</feature>
<evidence type="ECO:0000313" key="5">
    <source>
        <dbReference type="Proteomes" id="UP000887566"/>
    </source>
</evidence>
<dbReference type="WBParaSite" id="PSAMB.scaffold420size51939.g5635.t1">
    <property type="protein sequence ID" value="PSAMB.scaffold420size51939.g5635.t1"/>
    <property type="gene ID" value="PSAMB.scaffold420size51939.g5635"/>
</dbReference>
<feature type="domain" description="EGF-like" evidence="4">
    <location>
        <begin position="300"/>
        <end position="345"/>
    </location>
</feature>
<keyword evidence="3" id="KW-1133">Transmembrane helix</keyword>
<dbReference type="InterPro" id="IPR043403">
    <property type="entry name" value="Gurken/Spitz"/>
</dbReference>